<sequence>MEDMLRQVRQDYHPNTEFYLWEIIADFHREYHDPGMMSKWQYINAFVPRIHPSVENVTSNVFQNTFITADPGYSPPLRPQSAPIVDPGPDVTISTAQTIQRSRPQSQNATINRLSASSNTDDALTWKLSANAKARLLYKSSPFYQNLMALTVPQYGRSSRNESVLTFKLRISSNLSKQLMSNPQYSIMVFCASKEILTSQQMLMEFPDDCYIRVNNRTLDWRPSGVKNKPGTFTPVDITRFCLLQESSVNHVELRYSNASKVFHASLHLVCPINAKTIVDSLIQKKFIPKEATYRALEKKIKDDDIMELSSTLSLKCPLGVQRIEVPCRSSKCQHLQCFDAFTFLSLNKNVQRWVCPVCNRIMDSWDEIIVDGYYMDILKSTPKSLKNVNVHPDGRWEIPAAIISIDIDDSSSIPTDSGSSSSEPTSHGTDNGPIYVIDDDDDDDEDNRNGSDSSYDTALADLSMEAKEDEVNCAGSRGNCGPSGRQESQPVKNYPLITISPKPASTLLHLYESSRSQRGPEKSQFMDLTLYSSDDVIDLTSDNEDEDQDQVEDDEENEEELTLHRRKRAFIQPDNDPSNEINDITLTTNDITLTNNSNSGNTGSDPVKCRRVSNKHDNYKRTANSLSTVSNNPEPSDAIMEDLTQPRSFGPAENASTSAMLPKDPRQEEQGHPYFYHTSDLQSTVPPPTTHSTAPVASFSPPELLSSLTNGDLTLLQFESAPFMISSLDSIIEGISGHPGVPENAIPPWSAYDPTFVSPYIPYSLGIFGQTSESIGADGYQDQAGLPSNCEQGERFEVDGGVGNGDGEGSEERPSKRPYTASGVPPSSSHLSPELEHETEVRLKSVLKQYMATPDIFL</sequence>
<feature type="compositionally biased region" description="Polar residues" evidence="9">
    <location>
        <begin position="622"/>
        <end position="635"/>
    </location>
</feature>
<keyword evidence="7" id="KW-0862">Zinc</keyword>
<protein>
    <submittedName>
        <fullName evidence="12">SUMO ligase siz1</fullName>
    </submittedName>
</protein>
<dbReference type="Gene3D" id="2.60.120.780">
    <property type="entry name" value="PINIT domain"/>
    <property type="match status" value="1"/>
</dbReference>
<evidence type="ECO:0000256" key="5">
    <source>
        <dbReference type="ARBA" id="ARBA00022771"/>
    </source>
</evidence>
<evidence type="ECO:0000313" key="12">
    <source>
        <dbReference type="EMBL" id="KAF9547377.1"/>
    </source>
</evidence>
<dbReference type="AlphaFoldDB" id="A0A9P6K537"/>
<evidence type="ECO:0000256" key="6">
    <source>
        <dbReference type="ARBA" id="ARBA00022786"/>
    </source>
</evidence>
<dbReference type="InterPro" id="IPR013083">
    <property type="entry name" value="Znf_RING/FYVE/PHD"/>
</dbReference>
<accession>A0A9P6K537</accession>
<dbReference type="GO" id="GO:0016874">
    <property type="term" value="F:ligase activity"/>
    <property type="evidence" value="ECO:0007669"/>
    <property type="project" value="UniProtKB-KW"/>
</dbReference>
<dbReference type="Pfam" id="PF02891">
    <property type="entry name" value="zf-MIZ"/>
    <property type="match status" value="1"/>
</dbReference>
<dbReference type="PROSITE" id="PS51466">
    <property type="entry name" value="PINIT"/>
    <property type="match status" value="1"/>
</dbReference>
<evidence type="ECO:0000313" key="13">
    <source>
        <dbReference type="Proteomes" id="UP000723463"/>
    </source>
</evidence>
<feature type="domain" description="PINIT" evidence="11">
    <location>
        <begin position="124"/>
        <end position="273"/>
    </location>
</feature>
<dbReference type="CDD" id="cd16650">
    <property type="entry name" value="SP-RING_PIAS-like"/>
    <property type="match status" value="1"/>
</dbReference>
<dbReference type="InterPro" id="IPR023321">
    <property type="entry name" value="PINIT"/>
</dbReference>
<keyword evidence="13" id="KW-1185">Reference proteome</keyword>
<dbReference type="GO" id="GO:0008270">
    <property type="term" value="F:zinc ion binding"/>
    <property type="evidence" value="ECO:0007669"/>
    <property type="project" value="UniProtKB-KW"/>
</dbReference>
<feature type="domain" description="SP-RING-type" evidence="10">
    <location>
        <begin position="302"/>
        <end position="384"/>
    </location>
</feature>
<evidence type="ECO:0000259" key="10">
    <source>
        <dbReference type="PROSITE" id="PS51044"/>
    </source>
</evidence>
<evidence type="ECO:0000259" key="11">
    <source>
        <dbReference type="PROSITE" id="PS51466"/>
    </source>
</evidence>
<feature type="region of interest" description="Disordered" evidence="9">
    <location>
        <begin position="647"/>
        <end position="670"/>
    </location>
</feature>
<dbReference type="InterPro" id="IPR038654">
    <property type="entry name" value="PINIT_sf"/>
</dbReference>
<keyword evidence="6" id="KW-0833">Ubl conjugation pathway</keyword>
<feature type="region of interest" description="Disordered" evidence="9">
    <location>
        <begin position="796"/>
        <end position="839"/>
    </location>
</feature>
<comment type="caution">
    <text evidence="12">The sequence shown here is derived from an EMBL/GenBank/DDBJ whole genome shotgun (WGS) entry which is preliminary data.</text>
</comment>
<evidence type="ECO:0000256" key="1">
    <source>
        <dbReference type="ARBA" id="ARBA00004718"/>
    </source>
</evidence>
<feature type="compositionally biased region" description="Acidic residues" evidence="9">
    <location>
        <begin position="438"/>
        <end position="447"/>
    </location>
</feature>
<dbReference type="PANTHER" id="PTHR10782:SF4">
    <property type="entry name" value="TONALLI, ISOFORM E"/>
    <property type="match status" value="1"/>
</dbReference>
<dbReference type="GO" id="GO:0061665">
    <property type="term" value="F:SUMO ligase activity"/>
    <property type="evidence" value="ECO:0007669"/>
    <property type="project" value="TreeGrafter"/>
</dbReference>
<feature type="compositionally biased region" description="Low complexity" evidence="9">
    <location>
        <begin position="410"/>
        <end position="427"/>
    </location>
</feature>
<dbReference type="Gene3D" id="3.30.40.10">
    <property type="entry name" value="Zinc/RING finger domain, C3HC4 (zinc finger)"/>
    <property type="match status" value="1"/>
</dbReference>
<evidence type="ECO:0000256" key="9">
    <source>
        <dbReference type="SAM" id="MobiDB-lite"/>
    </source>
</evidence>
<dbReference type="PANTHER" id="PTHR10782">
    <property type="entry name" value="ZINC FINGER MIZ DOMAIN-CONTAINING PROTEIN"/>
    <property type="match status" value="1"/>
</dbReference>
<feature type="region of interest" description="Disordered" evidence="9">
    <location>
        <begin position="622"/>
        <end position="641"/>
    </location>
</feature>
<reference evidence="12" key="1">
    <citation type="journal article" date="2020" name="Fungal Divers.">
        <title>Resolving the Mortierellaceae phylogeny through synthesis of multi-gene phylogenetics and phylogenomics.</title>
        <authorList>
            <person name="Vandepol N."/>
            <person name="Liber J."/>
            <person name="Desiro A."/>
            <person name="Na H."/>
            <person name="Kennedy M."/>
            <person name="Barry K."/>
            <person name="Grigoriev I.V."/>
            <person name="Miller A.N."/>
            <person name="O'Donnell K."/>
            <person name="Stajich J.E."/>
            <person name="Bonito G."/>
        </authorList>
    </citation>
    <scope>NUCLEOTIDE SEQUENCE</scope>
    <source>
        <strain evidence="12">NRRL 2591</strain>
    </source>
</reference>
<dbReference type="Pfam" id="PF14324">
    <property type="entry name" value="PINIT"/>
    <property type="match status" value="1"/>
</dbReference>
<proteinExistence type="inferred from homology"/>
<keyword evidence="3" id="KW-0808">Transferase</keyword>
<keyword evidence="12" id="KW-0436">Ligase</keyword>
<comment type="similarity">
    <text evidence="2">Belongs to the PIAS family.</text>
</comment>
<keyword evidence="4" id="KW-0479">Metal-binding</keyword>
<gene>
    <name evidence="12" type="primary">SIZ1_1</name>
    <name evidence="12" type="ORF">EC957_008563</name>
</gene>
<feature type="region of interest" description="Disordered" evidence="9">
    <location>
        <begin position="469"/>
        <end position="491"/>
    </location>
</feature>
<feature type="compositionally biased region" description="Acidic residues" evidence="9">
    <location>
        <begin position="539"/>
        <end position="561"/>
    </location>
</feature>
<name>A0A9P6K537_9FUNG</name>
<evidence type="ECO:0000256" key="3">
    <source>
        <dbReference type="ARBA" id="ARBA00022679"/>
    </source>
</evidence>
<evidence type="ECO:0000256" key="7">
    <source>
        <dbReference type="ARBA" id="ARBA00022833"/>
    </source>
</evidence>
<comment type="pathway">
    <text evidence="1">Protein modification; protein sumoylation.</text>
</comment>
<dbReference type="EMBL" id="JAAAXW010000043">
    <property type="protein sequence ID" value="KAF9547377.1"/>
    <property type="molecule type" value="Genomic_DNA"/>
</dbReference>
<dbReference type="Proteomes" id="UP000723463">
    <property type="component" value="Unassembled WGS sequence"/>
</dbReference>
<dbReference type="GO" id="GO:0016925">
    <property type="term" value="P:protein sumoylation"/>
    <property type="evidence" value="ECO:0007669"/>
    <property type="project" value="TreeGrafter"/>
</dbReference>
<feature type="region of interest" description="Disordered" evidence="9">
    <location>
        <begin position="410"/>
        <end position="456"/>
    </location>
</feature>
<dbReference type="PROSITE" id="PS51044">
    <property type="entry name" value="ZF_SP_RING"/>
    <property type="match status" value="1"/>
</dbReference>
<feature type="region of interest" description="Disordered" evidence="9">
    <location>
        <begin position="539"/>
        <end position="562"/>
    </location>
</feature>
<dbReference type="GO" id="GO:0000785">
    <property type="term" value="C:chromatin"/>
    <property type="evidence" value="ECO:0007669"/>
    <property type="project" value="TreeGrafter"/>
</dbReference>
<evidence type="ECO:0000256" key="4">
    <source>
        <dbReference type="ARBA" id="ARBA00022723"/>
    </source>
</evidence>
<evidence type="ECO:0000256" key="8">
    <source>
        <dbReference type="PROSITE-ProRule" id="PRU00452"/>
    </source>
</evidence>
<keyword evidence="5 8" id="KW-0863">Zinc-finger</keyword>
<dbReference type="InterPro" id="IPR004181">
    <property type="entry name" value="Znf_MIZ"/>
</dbReference>
<organism evidence="12 13">
    <name type="scientific">Mortierella hygrophila</name>
    <dbReference type="NCBI Taxonomy" id="979708"/>
    <lineage>
        <taxon>Eukaryota</taxon>
        <taxon>Fungi</taxon>
        <taxon>Fungi incertae sedis</taxon>
        <taxon>Mucoromycota</taxon>
        <taxon>Mortierellomycotina</taxon>
        <taxon>Mortierellomycetes</taxon>
        <taxon>Mortierellales</taxon>
        <taxon>Mortierellaceae</taxon>
        <taxon>Mortierella</taxon>
    </lineage>
</organism>
<evidence type="ECO:0000256" key="2">
    <source>
        <dbReference type="ARBA" id="ARBA00005383"/>
    </source>
</evidence>